<comment type="caution">
    <text evidence="1">The sequence shown here is derived from an EMBL/GenBank/DDBJ whole genome shotgun (WGS) entry which is preliminary data.</text>
</comment>
<name>A0A3D8JB34_9HELI</name>
<proteinExistence type="predicted"/>
<organism evidence="1 2">
    <name type="scientific">Helicobacter anseris</name>
    <dbReference type="NCBI Taxonomy" id="375926"/>
    <lineage>
        <taxon>Bacteria</taxon>
        <taxon>Pseudomonadati</taxon>
        <taxon>Campylobacterota</taxon>
        <taxon>Epsilonproteobacteria</taxon>
        <taxon>Campylobacterales</taxon>
        <taxon>Helicobacteraceae</taxon>
        <taxon>Helicobacter</taxon>
    </lineage>
</organism>
<sequence>MNLKDCLKETVNYLKDDSRQEDFFINGEVVRKDFSGDIKKVYIRDEILEYPKNNNLEIMAITLLFLTVCDAQELK</sequence>
<evidence type="ECO:0000313" key="1">
    <source>
        <dbReference type="EMBL" id="RDU74375.1"/>
    </source>
</evidence>
<dbReference type="AlphaFoldDB" id="A0A3D8JB34"/>
<evidence type="ECO:0000313" key="2">
    <source>
        <dbReference type="Proteomes" id="UP000256695"/>
    </source>
</evidence>
<keyword evidence="2" id="KW-1185">Reference proteome</keyword>
<protein>
    <submittedName>
        <fullName evidence="1">Uncharacterized protein</fullName>
    </submittedName>
</protein>
<gene>
    <name evidence="1" type="ORF">CQA57_01295</name>
</gene>
<reference evidence="1 2" key="1">
    <citation type="submission" date="2018-04" db="EMBL/GenBank/DDBJ databases">
        <title>Novel Campyloabacter and Helicobacter Species and Strains.</title>
        <authorList>
            <person name="Mannion A.J."/>
            <person name="Shen Z."/>
            <person name="Fox J.G."/>
        </authorList>
    </citation>
    <scope>NUCLEOTIDE SEQUENCE [LARGE SCALE GENOMIC DNA]</scope>
    <source>
        <strain evidence="1 2">MIT 04-9362</strain>
    </source>
</reference>
<accession>A0A3D8JB34</accession>
<dbReference type="Proteomes" id="UP000256695">
    <property type="component" value="Unassembled WGS sequence"/>
</dbReference>
<dbReference type="RefSeq" id="WP_115578430.1">
    <property type="nucleotide sequence ID" value="NZ_NXLX01000002.1"/>
</dbReference>
<dbReference type="EMBL" id="NXLX01000002">
    <property type="protein sequence ID" value="RDU74375.1"/>
    <property type="molecule type" value="Genomic_DNA"/>
</dbReference>